<dbReference type="PANTHER" id="PTHR28448">
    <property type="entry name" value="UPF0728 PROTEIN C10ORF53"/>
    <property type="match status" value="1"/>
</dbReference>
<dbReference type="OrthoDB" id="10003460at2759"/>
<reference evidence="2" key="1">
    <citation type="submission" date="2020-08" db="EMBL/GenBank/DDBJ databases">
        <title>Genome sequencing and assembly of the red palm weevil Rhynchophorus ferrugineus.</title>
        <authorList>
            <person name="Dias G.B."/>
            <person name="Bergman C.M."/>
            <person name="Manee M."/>
        </authorList>
    </citation>
    <scope>NUCLEOTIDE SEQUENCE</scope>
    <source>
        <strain evidence="2">AA-2017</strain>
        <tissue evidence="2">Whole larva</tissue>
    </source>
</reference>
<sequence length="168" mass="19771">MSSVIIRYGPYSVYGVVRHRSQKIYGLLAHLDSLGYEVDLIEINEYNRLTIEMCNREIFRCDIRNLLFNVPFDDDQVCQRAIKVIEEANNRMRNIQQINTQNVDINASKFIDVITTQEAQSDKDIYKESPDNMKRSSSRCKLYQNQRVSKVKIVETKNEQFNFHNVNL</sequence>
<dbReference type="InterPro" id="IPR027885">
    <property type="entry name" value="UPF0728"/>
</dbReference>
<evidence type="ECO:0000313" key="3">
    <source>
        <dbReference type="Proteomes" id="UP000625711"/>
    </source>
</evidence>
<dbReference type="AlphaFoldDB" id="A0A834M5N6"/>
<dbReference type="Proteomes" id="UP000625711">
    <property type="component" value="Unassembled WGS sequence"/>
</dbReference>
<gene>
    <name evidence="2" type="ORF">GWI33_015719</name>
</gene>
<dbReference type="Pfam" id="PF15092">
    <property type="entry name" value="UPF0728"/>
    <property type="match status" value="1"/>
</dbReference>
<evidence type="ECO:0000256" key="1">
    <source>
        <dbReference type="ARBA" id="ARBA00009973"/>
    </source>
</evidence>
<organism evidence="2 3">
    <name type="scientific">Rhynchophorus ferrugineus</name>
    <name type="common">Red palm weevil</name>
    <name type="synonym">Curculio ferrugineus</name>
    <dbReference type="NCBI Taxonomy" id="354439"/>
    <lineage>
        <taxon>Eukaryota</taxon>
        <taxon>Metazoa</taxon>
        <taxon>Ecdysozoa</taxon>
        <taxon>Arthropoda</taxon>
        <taxon>Hexapoda</taxon>
        <taxon>Insecta</taxon>
        <taxon>Pterygota</taxon>
        <taxon>Neoptera</taxon>
        <taxon>Endopterygota</taxon>
        <taxon>Coleoptera</taxon>
        <taxon>Polyphaga</taxon>
        <taxon>Cucujiformia</taxon>
        <taxon>Curculionidae</taxon>
        <taxon>Dryophthorinae</taxon>
        <taxon>Rhynchophorus</taxon>
    </lineage>
</organism>
<dbReference type="PANTHER" id="PTHR28448:SF1">
    <property type="entry name" value="UPF0728 PROTEIN C10ORF53"/>
    <property type="match status" value="1"/>
</dbReference>
<comment type="caution">
    <text evidence="2">The sequence shown here is derived from an EMBL/GenBank/DDBJ whole genome shotgun (WGS) entry which is preliminary data.</text>
</comment>
<keyword evidence="3" id="KW-1185">Reference proteome</keyword>
<comment type="similarity">
    <text evidence="1">Belongs to the UPF0728 family.</text>
</comment>
<evidence type="ECO:0000313" key="2">
    <source>
        <dbReference type="EMBL" id="KAF7271363.1"/>
    </source>
</evidence>
<accession>A0A834M5N6</accession>
<proteinExistence type="inferred from homology"/>
<dbReference type="EMBL" id="JAACXV010013969">
    <property type="protein sequence ID" value="KAF7271363.1"/>
    <property type="molecule type" value="Genomic_DNA"/>
</dbReference>
<name>A0A834M5N6_RHYFE</name>
<protein>
    <submittedName>
        <fullName evidence="2">Uncharacterized protein</fullName>
    </submittedName>
</protein>